<gene>
    <name evidence="1" type="primary">glmL</name>
    <name evidence="1" type="ORF">GCM10009858_07720</name>
</gene>
<organism evidence="1 2">
    <name type="scientific">Terrabacter carboxydivorans</name>
    <dbReference type="NCBI Taxonomy" id="619730"/>
    <lineage>
        <taxon>Bacteria</taxon>
        <taxon>Bacillati</taxon>
        <taxon>Actinomycetota</taxon>
        <taxon>Actinomycetes</taxon>
        <taxon>Micrococcales</taxon>
        <taxon>Intrasporangiaceae</taxon>
        <taxon>Terrabacter</taxon>
    </lineage>
</organism>
<dbReference type="Pfam" id="PF13941">
    <property type="entry name" value="MutL"/>
    <property type="match status" value="1"/>
</dbReference>
<dbReference type="SUPFAM" id="SSF53067">
    <property type="entry name" value="Actin-like ATPase domain"/>
    <property type="match status" value="1"/>
</dbReference>
<dbReference type="RefSeq" id="WP_344253126.1">
    <property type="nucleotide sequence ID" value="NZ_BAAARE010000003.1"/>
</dbReference>
<sequence>MTILAVDFGSTYTKGALIAEDGAVLGTASTPTTGTQGHGDILDGYRALRATLAVPEDAVVRACSSAGGGLRLAVVGYERTVTAQAGHRVGLSAGAKVVRVAAGELTTAGGAGVRAARPDIILLVGGTDGGNSNVLLHNAARLAKAAIGGHGAHAVPVVVAGNIEARAEAAAVLAESGRPTLLADNVLPQIGVIAPESARAAIRHAFLRHVIGGKGLSRDPAFAAMVEAATPDVVLRGVEVLASVTDGDVLVVDVGGATTDVYSCLSPEGEDSGLRKDVVAPLWHARTVEGDLGMRWNAEHVLEAAESEHLLASVPDPGALKAYAARVHERPGSLPVDDVEGALDLEMARLAALVAVRRHARPAQPTESARPLANVVSLVGSGGVLRHAGAAGRDHVLGAVLADHAGGWKVPRSARATVDTAYLLFVAGLLATEPNSSEPSAQDDDRNNGNGNELARTLARAITL</sequence>
<keyword evidence="2" id="KW-1185">Reference proteome</keyword>
<evidence type="ECO:0000313" key="2">
    <source>
        <dbReference type="Proteomes" id="UP001500730"/>
    </source>
</evidence>
<evidence type="ECO:0000313" key="1">
    <source>
        <dbReference type="EMBL" id="GAA2472898.1"/>
    </source>
</evidence>
<dbReference type="InterPro" id="IPR043129">
    <property type="entry name" value="ATPase_NBD"/>
</dbReference>
<dbReference type="EMBL" id="BAAARE010000003">
    <property type="protein sequence ID" value="GAA2472898.1"/>
    <property type="molecule type" value="Genomic_DNA"/>
</dbReference>
<comment type="caution">
    <text evidence="1">The sequence shown here is derived from an EMBL/GenBank/DDBJ whole genome shotgun (WGS) entry which is preliminary data.</text>
</comment>
<dbReference type="NCBIfam" id="TIGR01319">
    <property type="entry name" value="glmL_fam"/>
    <property type="match status" value="1"/>
</dbReference>
<protein>
    <submittedName>
        <fullName evidence="1">Methylaspartate mutase accessory protein GlmL</fullName>
    </submittedName>
</protein>
<reference evidence="2" key="1">
    <citation type="journal article" date="2019" name="Int. J. Syst. Evol. Microbiol.">
        <title>The Global Catalogue of Microorganisms (GCM) 10K type strain sequencing project: providing services to taxonomists for standard genome sequencing and annotation.</title>
        <authorList>
            <consortium name="The Broad Institute Genomics Platform"/>
            <consortium name="The Broad Institute Genome Sequencing Center for Infectious Disease"/>
            <person name="Wu L."/>
            <person name="Ma J."/>
        </authorList>
    </citation>
    <scope>NUCLEOTIDE SEQUENCE [LARGE SCALE GENOMIC DNA]</scope>
    <source>
        <strain evidence="2">JCM 16259</strain>
    </source>
</reference>
<name>A0ABP5Y144_9MICO</name>
<proteinExistence type="predicted"/>
<accession>A0ABP5Y144</accession>
<dbReference type="Proteomes" id="UP001500730">
    <property type="component" value="Unassembled WGS sequence"/>
</dbReference>
<dbReference type="InterPro" id="IPR006230">
    <property type="entry name" value="MutL"/>
</dbReference>